<protein>
    <submittedName>
        <fullName evidence="2">Uncharacterized protein</fullName>
    </submittedName>
</protein>
<gene>
    <name evidence="2" type="ORF">FX983_00003</name>
</gene>
<proteinExistence type="predicted"/>
<comment type="caution">
    <text evidence="2">The sequence shown here is derived from an EMBL/GenBank/DDBJ whole genome shotgun (WGS) entry which is preliminary data.</text>
</comment>
<evidence type="ECO:0000313" key="2">
    <source>
        <dbReference type="EMBL" id="KAF2392055.1"/>
    </source>
</evidence>
<dbReference type="AlphaFoldDB" id="A0A6L5BVK8"/>
<feature type="region of interest" description="Disordered" evidence="1">
    <location>
        <begin position="1"/>
        <end position="20"/>
    </location>
</feature>
<dbReference type="Proteomes" id="UP000475265">
    <property type="component" value="Unassembled WGS sequence"/>
</dbReference>
<sequence length="266" mass="27211">MGRGRHGRRGNHDAGAASDAGDGDVDLGRVIIDGVVRRQWYVDGAGSLTGLDHDHRAVGQSDGQVAGRCLRQGCGVNQYATGLGDGRRGGQAQGRCLHDVGVIGGLAANGVLGDSPGSADACGREANGRVYPASGRVQHDEAVATTGRAVAACCGRAGSGGFEVCGRVGAGNDGLLQFFNRWRGLCSGFCQVSAGIRIGATPLSVAAQVQGPAISQFEGYGASGTGVYLIADKQPIAFNEYATDALWGHRENLTNNAFDDGNNTAH</sequence>
<name>A0A6L5BVK8_9PSED</name>
<organism evidence="2 3">
    <name type="scientific">Pseudomonas frederiksbergensis</name>
    <dbReference type="NCBI Taxonomy" id="104087"/>
    <lineage>
        <taxon>Bacteria</taxon>
        <taxon>Pseudomonadati</taxon>
        <taxon>Pseudomonadota</taxon>
        <taxon>Gammaproteobacteria</taxon>
        <taxon>Pseudomonadales</taxon>
        <taxon>Pseudomonadaceae</taxon>
        <taxon>Pseudomonas</taxon>
    </lineage>
</organism>
<evidence type="ECO:0000256" key="1">
    <source>
        <dbReference type="SAM" id="MobiDB-lite"/>
    </source>
</evidence>
<reference evidence="2 3" key="1">
    <citation type="submission" date="2019-12" db="EMBL/GenBank/DDBJ databases">
        <title>Endophytic bacteria associated with Panax ginseng seedlings.</title>
        <authorList>
            <person name="Park J.M."/>
            <person name="Shin R."/>
            <person name="Jo S.H."/>
        </authorList>
    </citation>
    <scope>NUCLEOTIDE SEQUENCE [LARGE SCALE GENOMIC DNA]</scope>
    <source>
        <strain evidence="2 3">PgKB32</strain>
    </source>
</reference>
<accession>A0A6L5BVK8</accession>
<evidence type="ECO:0000313" key="3">
    <source>
        <dbReference type="Proteomes" id="UP000475265"/>
    </source>
</evidence>
<dbReference type="EMBL" id="JAAAXX010000001">
    <property type="protein sequence ID" value="KAF2392055.1"/>
    <property type="molecule type" value="Genomic_DNA"/>
</dbReference>